<sequence length="123" mass="13576">MRQLSWLHGVVPRIMETPAAEATAEKTSTIKFTDDERKAIDEAVTAAAILAKVDIEDRIYWPKTARTSGLRDVLCTLAVDHDLPSNVGQMLQSPPFEERMKEAKARIYGPYEVSPAPQPPAAS</sequence>
<gene>
    <name evidence="1" type="ORF">BU14_0482s0007</name>
</gene>
<proteinExistence type="predicted"/>
<protein>
    <submittedName>
        <fullName evidence="1">Uncharacterized protein</fullName>
    </submittedName>
</protein>
<dbReference type="EMBL" id="KV919092">
    <property type="protein sequence ID" value="OSX72013.1"/>
    <property type="molecule type" value="Genomic_DNA"/>
</dbReference>
<evidence type="ECO:0000313" key="2">
    <source>
        <dbReference type="Proteomes" id="UP000218209"/>
    </source>
</evidence>
<evidence type="ECO:0000313" key="1">
    <source>
        <dbReference type="EMBL" id="OSX72013.1"/>
    </source>
</evidence>
<dbReference type="AlphaFoldDB" id="A0A1X6NUE5"/>
<keyword evidence="2" id="KW-1185">Reference proteome</keyword>
<organism evidence="1 2">
    <name type="scientific">Porphyra umbilicalis</name>
    <name type="common">Purple laver</name>
    <name type="synonym">Red alga</name>
    <dbReference type="NCBI Taxonomy" id="2786"/>
    <lineage>
        <taxon>Eukaryota</taxon>
        <taxon>Rhodophyta</taxon>
        <taxon>Bangiophyceae</taxon>
        <taxon>Bangiales</taxon>
        <taxon>Bangiaceae</taxon>
        <taxon>Porphyra</taxon>
    </lineage>
</organism>
<reference evidence="1 2" key="1">
    <citation type="submission" date="2017-03" db="EMBL/GenBank/DDBJ databases">
        <title>WGS assembly of Porphyra umbilicalis.</title>
        <authorList>
            <person name="Brawley S.H."/>
            <person name="Blouin N.A."/>
            <person name="Ficko-Blean E."/>
            <person name="Wheeler G.L."/>
            <person name="Lohr M."/>
            <person name="Goodson H.V."/>
            <person name="Jenkins J.W."/>
            <person name="Blaby-Haas C.E."/>
            <person name="Helliwell K.E."/>
            <person name="Chan C."/>
            <person name="Marriage T."/>
            <person name="Bhattacharya D."/>
            <person name="Klein A.S."/>
            <person name="Badis Y."/>
            <person name="Brodie J."/>
            <person name="Cao Y."/>
            <person name="Collen J."/>
            <person name="Dittami S.M."/>
            <person name="Gachon C.M."/>
            <person name="Green B.R."/>
            <person name="Karpowicz S."/>
            <person name="Kim J.W."/>
            <person name="Kudahl U."/>
            <person name="Lin S."/>
            <person name="Michel G."/>
            <person name="Mittag M."/>
            <person name="Olson B.J."/>
            <person name="Pangilinan J."/>
            <person name="Peng Y."/>
            <person name="Qiu H."/>
            <person name="Shu S."/>
            <person name="Singer J.T."/>
            <person name="Smith A.G."/>
            <person name="Sprecher B.N."/>
            <person name="Wagner V."/>
            <person name="Wang W."/>
            <person name="Wang Z.-Y."/>
            <person name="Yan J."/>
            <person name="Yarish C."/>
            <person name="Zoeuner-Riek S."/>
            <person name="Zhuang Y."/>
            <person name="Zou Y."/>
            <person name="Lindquist E.A."/>
            <person name="Grimwood J."/>
            <person name="Barry K."/>
            <person name="Rokhsar D.S."/>
            <person name="Schmutz J."/>
            <person name="Stiller J.W."/>
            <person name="Grossman A.R."/>
            <person name="Prochnik S.E."/>
        </authorList>
    </citation>
    <scope>NUCLEOTIDE SEQUENCE [LARGE SCALE GENOMIC DNA]</scope>
    <source>
        <strain evidence="1">4086291</strain>
    </source>
</reference>
<dbReference type="Proteomes" id="UP000218209">
    <property type="component" value="Unassembled WGS sequence"/>
</dbReference>
<name>A0A1X6NUE5_PORUM</name>
<accession>A0A1X6NUE5</accession>